<sequence length="317" mass="35252">MNTYQNFPFCRFLKNILISVCTITLVTACNSSQAEDKSISQEKIVSGDNYGELHDQGKLRTYYFYTPKSYDSYRPMPLVLVFHGDDGSGRSISNVTRFNELADQKGFLVVYPDGIDQKWSLRGNAKGKVDDVLFVSSLIDHLQQQINIDSHKIYATGFSRGGILTQALACNLPNKIAGFASVAASLPVRLEPNCQPQTPISILTINGTNDRDVLYEGDDHTQRGALVSISDMVDFWRSHDRCTSSNKSLQFSEDKVKTSLYAGCSDNSEVWHLAVVNGGHFWPGGASTDESLNKFNANLGLNASETIWNFFQRHTLP</sequence>
<dbReference type="InterPro" id="IPR043595">
    <property type="entry name" value="FaeB/C/D"/>
</dbReference>
<comment type="caution">
    <text evidence="9">The sequence shown here is derived from an EMBL/GenBank/DDBJ whole genome shotgun (WGS) entry which is preliminary data.</text>
</comment>
<dbReference type="Pfam" id="PF10503">
    <property type="entry name" value="Esterase_PHB"/>
    <property type="match status" value="1"/>
</dbReference>
<evidence type="ECO:0008006" key="11">
    <source>
        <dbReference type="Google" id="ProtNLM"/>
    </source>
</evidence>
<dbReference type="Proteomes" id="UP000622533">
    <property type="component" value="Unassembled WGS sequence"/>
</dbReference>
<dbReference type="Gene3D" id="3.40.50.1820">
    <property type="entry name" value="alpha/beta hydrolase"/>
    <property type="match status" value="1"/>
</dbReference>
<comment type="subcellular location">
    <subcellularLocation>
        <location evidence="1">Secreted</location>
    </subcellularLocation>
</comment>
<evidence type="ECO:0000256" key="3">
    <source>
        <dbReference type="ARBA" id="ARBA00022651"/>
    </source>
</evidence>
<keyword evidence="10" id="KW-1185">Reference proteome</keyword>
<evidence type="ECO:0000313" key="9">
    <source>
        <dbReference type="EMBL" id="MBE9026294.1"/>
    </source>
</evidence>
<dbReference type="InterPro" id="IPR029058">
    <property type="entry name" value="AB_hydrolase_fold"/>
</dbReference>
<dbReference type="RefSeq" id="WP_193921957.1">
    <property type="nucleotide sequence ID" value="NZ_JADEXS020000001.1"/>
</dbReference>
<dbReference type="GO" id="GO:0030600">
    <property type="term" value="F:feruloyl esterase activity"/>
    <property type="evidence" value="ECO:0007669"/>
    <property type="project" value="InterPro"/>
</dbReference>
<reference evidence="9" key="1">
    <citation type="submission" date="2020-10" db="EMBL/GenBank/DDBJ databases">
        <authorList>
            <person name="Castelo-Branco R."/>
            <person name="Eusebio N."/>
            <person name="Adriana R."/>
            <person name="Vieira A."/>
            <person name="Brugerolle De Fraissinette N."/>
            <person name="Rezende De Castro R."/>
            <person name="Schneider M.P."/>
            <person name="Vasconcelos V."/>
            <person name="Leao P.N."/>
        </authorList>
    </citation>
    <scope>NUCLEOTIDE SEQUENCE</scope>
    <source>
        <strain evidence="9">LEGE 12446</strain>
    </source>
</reference>
<dbReference type="SUPFAM" id="SSF53474">
    <property type="entry name" value="alpha/beta-Hydrolases"/>
    <property type="match status" value="1"/>
</dbReference>
<keyword evidence="3" id="KW-0858">Xylan degradation</keyword>
<dbReference type="EMBL" id="JADEXS010000571">
    <property type="protein sequence ID" value="MBE9026294.1"/>
    <property type="molecule type" value="Genomic_DNA"/>
</dbReference>
<feature type="signal peptide" evidence="8">
    <location>
        <begin position="1"/>
        <end position="34"/>
    </location>
</feature>
<gene>
    <name evidence="9" type="ORF">IQ276_28900</name>
</gene>
<dbReference type="GO" id="GO:0005576">
    <property type="term" value="C:extracellular region"/>
    <property type="evidence" value="ECO:0007669"/>
    <property type="project" value="UniProtKB-SubCell"/>
</dbReference>
<keyword evidence="7" id="KW-0624">Polysaccharide degradation</keyword>
<evidence type="ECO:0000256" key="8">
    <source>
        <dbReference type="SAM" id="SignalP"/>
    </source>
</evidence>
<evidence type="ECO:0000256" key="4">
    <source>
        <dbReference type="ARBA" id="ARBA00022729"/>
    </source>
</evidence>
<dbReference type="PANTHER" id="PTHR38050:SF2">
    <property type="entry name" value="FERULOYL ESTERASE C-RELATED"/>
    <property type="match status" value="1"/>
</dbReference>
<evidence type="ECO:0000256" key="5">
    <source>
        <dbReference type="ARBA" id="ARBA00022801"/>
    </source>
</evidence>
<dbReference type="AlphaFoldDB" id="A0A8J7DIW4"/>
<keyword evidence="4 8" id="KW-0732">Signal</keyword>
<keyword evidence="6" id="KW-0119">Carbohydrate metabolism</keyword>
<keyword evidence="5" id="KW-0378">Hydrolase</keyword>
<evidence type="ECO:0000256" key="1">
    <source>
        <dbReference type="ARBA" id="ARBA00004613"/>
    </source>
</evidence>
<evidence type="ECO:0000256" key="2">
    <source>
        <dbReference type="ARBA" id="ARBA00022525"/>
    </source>
</evidence>
<evidence type="ECO:0000313" key="10">
    <source>
        <dbReference type="Proteomes" id="UP000622533"/>
    </source>
</evidence>
<proteinExistence type="predicted"/>
<organism evidence="9 10">
    <name type="scientific">Desmonostoc muscorum LEGE 12446</name>
    <dbReference type="NCBI Taxonomy" id="1828758"/>
    <lineage>
        <taxon>Bacteria</taxon>
        <taxon>Bacillati</taxon>
        <taxon>Cyanobacteriota</taxon>
        <taxon>Cyanophyceae</taxon>
        <taxon>Nostocales</taxon>
        <taxon>Nostocaceae</taxon>
        <taxon>Desmonostoc</taxon>
    </lineage>
</organism>
<evidence type="ECO:0000256" key="7">
    <source>
        <dbReference type="ARBA" id="ARBA00023326"/>
    </source>
</evidence>
<name>A0A8J7DIW4_DESMC</name>
<evidence type="ECO:0000256" key="6">
    <source>
        <dbReference type="ARBA" id="ARBA00023277"/>
    </source>
</evidence>
<protein>
    <recommendedName>
        <fullName evidence="11">Polyhydroxybutyrate depolymerase</fullName>
    </recommendedName>
</protein>
<dbReference type="GO" id="GO:0045493">
    <property type="term" value="P:xylan catabolic process"/>
    <property type="evidence" value="ECO:0007669"/>
    <property type="project" value="UniProtKB-KW"/>
</dbReference>
<dbReference type="PANTHER" id="PTHR38050">
    <property type="match status" value="1"/>
</dbReference>
<dbReference type="InterPro" id="IPR010126">
    <property type="entry name" value="Esterase_phb"/>
</dbReference>
<feature type="chain" id="PRO_5035322705" description="Polyhydroxybutyrate depolymerase" evidence="8">
    <location>
        <begin position="35"/>
        <end position="317"/>
    </location>
</feature>
<accession>A0A8J7DIW4</accession>
<keyword evidence="2" id="KW-0964">Secreted</keyword>